<dbReference type="SUPFAM" id="SSF56752">
    <property type="entry name" value="D-aminoacid aminotransferase-like PLP-dependent enzymes"/>
    <property type="match status" value="1"/>
</dbReference>
<comment type="cofactor">
    <cofactor evidence="1">
        <name>pyridoxal 5'-phosphate</name>
        <dbReference type="ChEBI" id="CHEBI:597326"/>
    </cofactor>
</comment>
<reference evidence="4" key="1">
    <citation type="journal article" date="2021" name="PeerJ">
        <title>Extensive microbial diversity within the chicken gut microbiome revealed by metagenomics and culture.</title>
        <authorList>
            <person name="Gilroy R."/>
            <person name="Ravi A."/>
            <person name="Getino M."/>
            <person name="Pursley I."/>
            <person name="Horton D.L."/>
            <person name="Alikhan N.F."/>
            <person name="Baker D."/>
            <person name="Gharbi K."/>
            <person name="Hall N."/>
            <person name="Watson M."/>
            <person name="Adriaenssens E.M."/>
            <person name="Foster-Nyarko E."/>
            <person name="Jarju S."/>
            <person name="Secka A."/>
            <person name="Antonio M."/>
            <person name="Oren A."/>
            <person name="Chaudhuri R.R."/>
            <person name="La Ragione R."/>
            <person name="Hildebrand F."/>
            <person name="Pallen M.J."/>
        </authorList>
    </citation>
    <scope>NUCLEOTIDE SEQUENCE</scope>
    <source>
        <strain evidence="4">ChiHjej13B12-14962</strain>
    </source>
</reference>
<evidence type="ECO:0000256" key="2">
    <source>
        <dbReference type="ARBA" id="ARBA00009320"/>
    </source>
</evidence>
<organism evidence="4 5">
    <name type="scientific">Enteractinococcus helveticum</name>
    <dbReference type="NCBI Taxonomy" id="1837282"/>
    <lineage>
        <taxon>Bacteria</taxon>
        <taxon>Bacillati</taxon>
        <taxon>Actinomycetota</taxon>
        <taxon>Actinomycetes</taxon>
        <taxon>Micrococcales</taxon>
        <taxon>Micrococcaceae</taxon>
    </lineage>
</organism>
<dbReference type="Gene3D" id="3.30.470.10">
    <property type="match status" value="1"/>
</dbReference>
<dbReference type="InterPro" id="IPR043131">
    <property type="entry name" value="BCAT-like_N"/>
</dbReference>
<gene>
    <name evidence="4" type="ORF">K8V32_09495</name>
</gene>
<evidence type="ECO:0000313" key="5">
    <source>
        <dbReference type="Proteomes" id="UP000703315"/>
    </source>
</evidence>
<evidence type="ECO:0000256" key="3">
    <source>
        <dbReference type="ARBA" id="ARBA00022898"/>
    </source>
</evidence>
<name>A0A921FQ05_9MICC</name>
<keyword evidence="3" id="KW-0663">Pyridoxal phosphate</keyword>
<dbReference type="PANTHER" id="PTHR11825">
    <property type="entry name" value="SUBGROUP IIII AMINOTRANSFERASE"/>
    <property type="match status" value="1"/>
</dbReference>
<dbReference type="InterPro" id="IPR036038">
    <property type="entry name" value="Aminotransferase-like"/>
</dbReference>
<protein>
    <submittedName>
        <fullName evidence="4">Uncharacterized protein</fullName>
    </submittedName>
</protein>
<dbReference type="InterPro" id="IPR005786">
    <property type="entry name" value="B_amino_transII"/>
</dbReference>
<proteinExistence type="inferred from homology"/>
<comment type="caution">
    <text evidence="4">The sequence shown here is derived from an EMBL/GenBank/DDBJ whole genome shotgun (WGS) entry which is preliminary data.</text>
</comment>
<evidence type="ECO:0000256" key="1">
    <source>
        <dbReference type="ARBA" id="ARBA00001933"/>
    </source>
</evidence>
<evidence type="ECO:0000313" key="4">
    <source>
        <dbReference type="EMBL" id="HJF15017.1"/>
    </source>
</evidence>
<dbReference type="GO" id="GO:0004084">
    <property type="term" value="F:branched-chain-amino-acid transaminase activity"/>
    <property type="evidence" value="ECO:0007669"/>
    <property type="project" value="InterPro"/>
</dbReference>
<reference evidence="4" key="2">
    <citation type="submission" date="2021-09" db="EMBL/GenBank/DDBJ databases">
        <authorList>
            <person name="Gilroy R."/>
        </authorList>
    </citation>
    <scope>NUCLEOTIDE SEQUENCE</scope>
    <source>
        <strain evidence="4">ChiHjej13B12-14962</strain>
    </source>
</reference>
<comment type="similarity">
    <text evidence="2">Belongs to the class-IV pyridoxal-phosphate-dependent aminotransferase family.</text>
</comment>
<dbReference type="PANTHER" id="PTHR11825:SF44">
    <property type="entry name" value="BRANCHED-CHAIN-AMINO-ACID AMINOTRANSFERASE"/>
    <property type="match status" value="1"/>
</dbReference>
<sequence>MEFQYQPNPKPFAEADRAKVLADPGFGHYFTDHMVTIEWTADVEGQNKAFEAGEYLNMVGNWSNARIEPFGPLSLSPAAAVLHYAQEIFE</sequence>
<dbReference type="GO" id="GO:0009081">
    <property type="term" value="P:branched-chain amino acid metabolic process"/>
    <property type="evidence" value="ECO:0007669"/>
    <property type="project" value="InterPro"/>
</dbReference>
<accession>A0A921FQ05</accession>
<dbReference type="Proteomes" id="UP000703315">
    <property type="component" value="Unassembled WGS sequence"/>
</dbReference>
<feature type="non-terminal residue" evidence="4">
    <location>
        <position position="90"/>
    </location>
</feature>
<dbReference type="AlphaFoldDB" id="A0A921FQ05"/>
<dbReference type="EMBL" id="DYXC01000101">
    <property type="protein sequence ID" value="HJF15017.1"/>
    <property type="molecule type" value="Genomic_DNA"/>
</dbReference>